<evidence type="ECO:0000313" key="1">
    <source>
        <dbReference type="EMBL" id="CAG8581017.1"/>
    </source>
</evidence>
<dbReference type="EMBL" id="CAJVPT010011668">
    <property type="protein sequence ID" value="CAG8581017.1"/>
    <property type="molecule type" value="Genomic_DNA"/>
</dbReference>
<sequence>AKTPIQKPHLILYWPKVRVPCVQDTRRAKNITHHLKPSDNKIGVLNEGIRTISKRLLHPGADTSDIITFYISMIRCLRVVDPQGVILYRVADPIRSYLRGRPDTIHHIVTLLINENSELAQEDQAPIVPEMEHEDYSDPKWIPEPRDAGPSKQASTSWNYLKPLLQSLERCGLQTLSVLWSAYMTRTTYSSRSFKTCLQTYCYKREKETSMLRHKRQIEILKLRFGDAALQAPDVMLSDMQASSRLSRQVDETSEAVIKAAVVSRWFWPDPPELDKFKMPGQFARLQEEFGKKYEQIKPDKRLHWVHQMGTLKLAIELKDRTVEVTATPLEAAVIELFSENEALGVKEQTDSSRCAEANHGKVVMQQTDVIKQSTEDAFDSRDQQDWLHIKRALTNFGGGLSTSRIHSLLKYSPNPKTMPQLEALLERLQAEHLIEGIEGVWRLENRLQTIQCQQQIKEMQLLIADLMKRVEESEARTFRQLSALASEIGKRTDDIGHIRQQLRSSSADWWCTSAASTPASRTINIETPSPTTTVFSDPSLEQSDIDDKWDVPNWLSEEGPRHPFKSHTSFYIGQSNEMGEKTKGSTGEEMTPSMLHELPEKHDLDEIVHSPYGPANLEAFLTAEQNEKLMIRRIDDDDHTMRFISDDCDRYPIVLGGLNEPIIEGRFRDEKDVHQASIFRSRRWGTHTNLLLRRLPSRENLLPDDSLLLPAHILQQRRKTCWEDILGAPPEDTRAAFADALQQYMGYTGTKPSGPPSDQNAKGRRLDSLIPYLLDAFDNAVKNPWHHRGTLSDLIVDLDDFAVQRELEAIDSAYLWRGVLTNTFPKLCLKHIKMGSVGGSDPRWPVVQVEYSERLVRRRQLWSAIAQYRFPQDSYLPNGKVGTPLDRGIQLKQLVHESIYFAHIMKSWKDGVVGVKNRILPQLETFGQRNKPLEESELEGWMQLVSSLHAFYASKVIHSSPSKASHQMEGS</sequence>
<name>A0ACA9MC82_9GLOM</name>
<accession>A0ACA9MC82</accession>
<comment type="caution">
    <text evidence="1">The sequence shown here is derived from an EMBL/GenBank/DDBJ whole genome shotgun (WGS) entry which is preliminary data.</text>
</comment>
<protein>
    <submittedName>
        <fullName evidence="1">6618_t:CDS:1</fullName>
    </submittedName>
</protein>
<keyword evidence="2" id="KW-1185">Reference proteome</keyword>
<proteinExistence type="predicted"/>
<feature type="non-terminal residue" evidence="1">
    <location>
        <position position="1"/>
    </location>
</feature>
<dbReference type="Proteomes" id="UP000789525">
    <property type="component" value="Unassembled WGS sequence"/>
</dbReference>
<reference evidence="1" key="1">
    <citation type="submission" date="2021-06" db="EMBL/GenBank/DDBJ databases">
        <authorList>
            <person name="Kallberg Y."/>
            <person name="Tangrot J."/>
            <person name="Rosling A."/>
        </authorList>
    </citation>
    <scope>NUCLEOTIDE SEQUENCE</scope>
    <source>
        <strain evidence="1">CL356</strain>
    </source>
</reference>
<gene>
    <name evidence="1" type="ORF">ACOLOM_LOCUS5970</name>
</gene>
<evidence type="ECO:0000313" key="2">
    <source>
        <dbReference type="Proteomes" id="UP000789525"/>
    </source>
</evidence>
<organism evidence="1 2">
    <name type="scientific">Acaulospora colombiana</name>
    <dbReference type="NCBI Taxonomy" id="27376"/>
    <lineage>
        <taxon>Eukaryota</taxon>
        <taxon>Fungi</taxon>
        <taxon>Fungi incertae sedis</taxon>
        <taxon>Mucoromycota</taxon>
        <taxon>Glomeromycotina</taxon>
        <taxon>Glomeromycetes</taxon>
        <taxon>Diversisporales</taxon>
        <taxon>Acaulosporaceae</taxon>
        <taxon>Acaulospora</taxon>
    </lineage>
</organism>